<organism evidence="2 3">
    <name type="scientific">Chryseosolibacter histidini</name>
    <dbReference type="NCBI Taxonomy" id="2782349"/>
    <lineage>
        <taxon>Bacteria</taxon>
        <taxon>Pseudomonadati</taxon>
        <taxon>Bacteroidota</taxon>
        <taxon>Cytophagia</taxon>
        <taxon>Cytophagales</taxon>
        <taxon>Chryseotaleaceae</taxon>
        <taxon>Chryseosolibacter</taxon>
    </lineage>
</organism>
<gene>
    <name evidence="2" type="ORF">KK083_14750</name>
</gene>
<evidence type="ECO:0000256" key="1">
    <source>
        <dbReference type="SAM" id="SignalP"/>
    </source>
</evidence>
<proteinExistence type="predicted"/>
<comment type="caution">
    <text evidence="2">The sequence shown here is derived from an EMBL/GenBank/DDBJ whole genome shotgun (WGS) entry which is preliminary data.</text>
</comment>
<accession>A0AAP2DMD9</accession>
<dbReference type="AlphaFoldDB" id="A0AAP2DMD9"/>
<evidence type="ECO:0000313" key="2">
    <source>
        <dbReference type="EMBL" id="MBT1698149.1"/>
    </source>
</evidence>
<sequence>MKKISGIMILVVILIESGQIAAQPTSISNNKMTNASLDKNGNLVITPSGTSSSRDFDFLMGNHNVHHKFLTARLEGTKTWAEFDGTHQMQPLLGGKGNLEQHQMTDPKGNPVEGVAFRLFNPVTRLWSIYWADSRTVTMDVPVVGSFENGIGYFYAKDVFNNKPVLIQFKWDASNPGKPVWSQAFSTDNGETWEWNWYMYFTKK</sequence>
<keyword evidence="3" id="KW-1185">Reference proteome</keyword>
<evidence type="ECO:0008006" key="4">
    <source>
        <dbReference type="Google" id="ProtNLM"/>
    </source>
</evidence>
<dbReference type="EMBL" id="JAHESF010000013">
    <property type="protein sequence ID" value="MBT1698149.1"/>
    <property type="molecule type" value="Genomic_DNA"/>
</dbReference>
<feature type="signal peptide" evidence="1">
    <location>
        <begin position="1"/>
        <end position="21"/>
    </location>
</feature>
<protein>
    <recommendedName>
        <fullName evidence="4">DUF1579 domain-containing protein</fullName>
    </recommendedName>
</protein>
<name>A0AAP2DMD9_9BACT</name>
<dbReference type="RefSeq" id="WP_254164021.1">
    <property type="nucleotide sequence ID" value="NZ_JAHESF010000013.1"/>
</dbReference>
<reference evidence="2 3" key="1">
    <citation type="submission" date="2021-05" db="EMBL/GenBank/DDBJ databases">
        <title>A Polyphasic approach of four new species of the genus Ohtaekwangia: Ohtaekwangia histidinii sp. nov., Ohtaekwangia cretensis sp. nov., Ohtaekwangia indiensis sp. nov., Ohtaekwangia reichenbachii sp. nov. from diverse environment.</title>
        <authorList>
            <person name="Octaviana S."/>
        </authorList>
    </citation>
    <scope>NUCLEOTIDE SEQUENCE [LARGE SCALE GENOMIC DNA]</scope>
    <source>
        <strain evidence="2 3">PWU4</strain>
    </source>
</reference>
<keyword evidence="1" id="KW-0732">Signal</keyword>
<feature type="chain" id="PRO_5042868014" description="DUF1579 domain-containing protein" evidence="1">
    <location>
        <begin position="22"/>
        <end position="204"/>
    </location>
</feature>
<dbReference type="Proteomes" id="UP001319200">
    <property type="component" value="Unassembled WGS sequence"/>
</dbReference>
<evidence type="ECO:0000313" key="3">
    <source>
        <dbReference type="Proteomes" id="UP001319200"/>
    </source>
</evidence>